<protein>
    <submittedName>
        <fullName evidence="3">RidA family protein</fullName>
    </submittedName>
</protein>
<dbReference type="CDD" id="cd00448">
    <property type="entry name" value="YjgF_YER057c_UK114_family"/>
    <property type="match status" value="1"/>
</dbReference>
<evidence type="ECO:0000256" key="1">
    <source>
        <dbReference type="ARBA" id="ARBA00010552"/>
    </source>
</evidence>
<dbReference type="AlphaFoldDB" id="A0A3N7HHF9"/>
<dbReference type="InterPro" id="IPR006175">
    <property type="entry name" value="YjgF/YER057c/UK114"/>
</dbReference>
<keyword evidence="4" id="KW-1185">Reference proteome</keyword>
<name>A0A3N7HHF9_9BURK</name>
<reference evidence="3 4" key="1">
    <citation type="submission" date="2018-08" db="EMBL/GenBank/DDBJ databases">
        <authorList>
            <person name="Khan S.A."/>
            <person name="Jeon C.O."/>
            <person name="Chun B.H."/>
            <person name="Jeong S.E."/>
        </authorList>
    </citation>
    <scope>NUCLEOTIDE SEQUENCE [LARGE SCALE GENOMIC DNA]</scope>
    <source>
        <strain evidence="3 4">S-16</strain>
    </source>
</reference>
<dbReference type="InterPro" id="IPR035959">
    <property type="entry name" value="RutC-like_sf"/>
</dbReference>
<accession>A0A3N7HHF9</accession>
<dbReference type="GO" id="GO:0005829">
    <property type="term" value="C:cytosol"/>
    <property type="evidence" value="ECO:0007669"/>
    <property type="project" value="TreeGrafter"/>
</dbReference>
<dbReference type="SUPFAM" id="SSF55298">
    <property type="entry name" value="YjgF-like"/>
    <property type="match status" value="1"/>
</dbReference>
<dbReference type="GO" id="GO:0019239">
    <property type="term" value="F:deaminase activity"/>
    <property type="evidence" value="ECO:0007669"/>
    <property type="project" value="TreeGrafter"/>
</dbReference>
<dbReference type="InterPro" id="IPR006056">
    <property type="entry name" value="RidA"/>
</dbReference>
<sequence>MTQVAERSEVQAAQAKNKPAETSDRSIIYTDKAPVPLGTYSQGVKVGNMIFLAAQTPVVPGTNDIAEGGFEGQVRQTFSNLKTMAEACGGTLADVVQVTVYITDISKFTTMNAIMAEYFTQPYPARTTVGAAQLARNTLVAIDAIMVTRS</sequence>
<dbReference type="RefSeq" id="WP_124543711.1">
    <property type="nucleotide sequence ID" value="NZ_QUSW01000011.1"/>
</dbReference>
<dbReference type="FunFam" id="3.30.1330.40:FF:000001">
    <property type="entry name" value="L-PSP family endoribonuclease"/>
    <property type="match status" value="1"/>
</dbReference>
<evidence type="ECO:0000313" key="3">
    <source>
        <dbReference type="EMBL" id="RQP21448.1"/>
    </source>
</evidence>
<dbReference type="PANTHER" id="PTHR11803">
    <property type="entry name" value="2-IMINOBUTANOATE/2-IMINOPROPANOATE DEAMINASE RIDA"/>
    <property type="match status" value="1"/>
</dbReference>
<evidence type="ECO:0000313" key="4">
    <source>
        <dbReference type="Proteomes" id="UP000267464"/>
    </source>
</evidence>
<evidence type="ECO:0000256" key="2">
    <source>
        <dbReference type="SAM" id="MobiDB-lite"/>
    </source>
</evidence>
<reference evidence="3 4" key="2">
    <citation type="submission" date="2018-12" db="EMBL/GenBank/DDBJ databases">
        <title>Rhizobacter gummiphilus sp. nov., a rubber-degrading bacterium isolated from the soil of a botanical garden in Japan.</title>
        <authorList>
            <person name="Shunsuke S.S."/>
        </authorList>
    </citation>
    <scope>NUCLEOTIDE SEQUENCE [LARGE SCALE GENOMIC DNA]</scope>
    <source>
        <strain evidence="3 4">S-16</strain>
    </source>
</reference>
<proteinExistence type="inferred from homology"/>
<dbReference type="EMBL" id="QUSW01000011">
    <property type="protein sequence ID" value="RQP21448.1"/>
    <property type="molecule type" value="Genomic_DNA"/>
</dbReference>
<dbReference type="Gene3D" id="3.30.1330.40">
    <property type="entry name" value="RutC-like"/>
    <property type="match status" value="1"/>
</dbReference>
<dbReference type="OrthoDB" id="8655901at2"/>
<dbReference type="Pfam" id="PF01042">
    <property type="entry name" value="Ribonuc_L-PSP"/>
    <property type="match status" value="1"/>
</dbReference>
<dbReference type="Proteomes" id="UP000267464">
    <property type="component" value="Unassembled WGS sequence"/>
</dbReference>
<dbReference type="NCBIfam" id="TIGR00004">
    <property type="entry name" value="Rid family detoxifying hydrolase"/>
    <property type="match status" value="1"/>
</dbReference>
<dbReference type="PANTHER" id="PTHR11803:SF39">
    <property type="entry name" value="2-IMINOBUTANOATE_2-IMINOPROPANOATE DEAMINASE"/>
    <property type="match status" value="1"/>
</dbReference>
<organism evidence="3 4">
    <name type="scientific">Piscinibacter terrae</name>
    <dbReference type="NCBI Taxonomy" id="2496871"/>
    <lineage>
        <taxon>Bacteria</taxon>
        <taxon>Pseudomonadati</taxon>
        <taxon>Pseudomonadota</taxon>
        <taxon>Betaproteobacteria</taxon>
        <taxon>Burkholderiales</taxon>
        <taxon>Sphaerotilaceae</taxon>
        <taxon>Piscinibacter</taxon>
    </lineage>
</organism>
<comment type="similarity">
    <text evidence="1">Belongs to the RutC family.</text>
</comment>
<comment type="caution">
    <text evidence="3">The sequence shown here is derived from an EMBL/GenBank/DDBJ whole genome shotgun (WGS) entry which is preliminary data.</text>
</comment>
<feature type="region of interest" description="Disordered" evidence="2">
    <location>
        <begin position="1"/>
        <end position="27"/>
    </location>
</feature>
<gene>
    <name evidence="3" type="ORF">DZC73_28005</name>
</gene>